<accession>A0A1H8Q2Q5</accession>
<name>A0A1H8Q2Q5_9PROT</name>
<gene>
    <name evidence="1" type="ORF">SAMN05216404_1267</name>
</gene>
<reference evidence="1 2" key="1">
    <citation type="submission" date="2016-10" db="EMBL/GenBank/DDBJ databases">
        <authorList>
            <person name="de Groot N.N."/>
        </authorList>
    </citation>
    <scope>NUCLEOTIDE SEQUENCE [LARGE SCALE GENOMIC DNA]</scope>
    <source>
        <strain evidence="1 2">Nl18</strain>
    </source>
</reference>
<protein>
    <submittedName>
        <fullName evidence="1">Uncharacterized protein</fullName>
    </submittedName>
</protein>
<dbReference type="AlphaFoldDB" id="A0A1H8Q2Q5"/>
<organism evidence="1 2">
    <name type="scientific">Nitrosospira multiformis</name>
    <dbReference type="NCBI Taxonomy" id="1231"/>
    <lineage>
        <taxon>Bacteria</taxon>
        <taxon>Pseudomonadati</taxon>
        <taxon>Pseudomonadota</taxon>
        <taxon>Betaproteobacteria</taxon>
        <taxon>Nitrosomonadales</taxon>
        <taxon>Nitrosomonadaceae</taxon>
        <taxon>Nitrosospira</taxon>
    </lineage>
</organism>
<sequence length="43" mass="5214">MIRITHDTYHREIGITHDTYHREIGIMGDTLTIFFYILKKISY</sequence>
<proteinExistence type="predicted"/>
<dbReference type="EMBL" id="FOCT01000026">
    <property type="protein sequence ID" value="SEO48480.1"/>
    <property type="molecule type" value="Genomic_DNA"/>
</dbReference>
<evidence type="ECO:0000313" key="1">
    <source>
        <dbReference type="EMBL" id="SEO48480.1"/>
    </source>
</evidence>
<dbReference type="Proteomes" id="UP000183898">
    <property type="component" value="Unassembled WGS sequence"/>
</dbReference>
<evidence type="ECO:0000313" key="2">
    <source>
        <dbReference type="Proteomes" id="UP000183898"/>
    </source>
</evidence>